<comment type="caution">
    <text evidence="4">The sequence shown here is derived from an EMBL/GenBank/DDBJ whole genome shotgun (WGS) entry which is preliminary data.</text>
</comment>
<sequence>MISCIITAYKEPRTVGVAIKALIEQDWPEEYEILVVCPDQETARVVRIFTECYPQVQHLVDRGEGKPAALNLALTQIKGRICVFTDGDVVVQEETIAELLTPFANPLCGAVTGRPVSANTRTSMLDYWSHLLTDAGAHYIRSRYAQQQRYLDCSGYLYATLSTLLKPLPVESLADDAYISQLIWQQGYTIAYAPGARVAVRYPTTYRDWLLQKVRSSAGAAQTPQPLSPGDKNYVRPPEQMRSLKREAVNGFRSSLAYAQSSHEQWWTWCLFMARIHLWLCVWVELHLKHRSHQDIWRRVETTK</sequence>
<keyword evidence="3" id="KW-0808">Transferase</keyword>
<accession>A0A5J4KVG8</accession>
<dbReference type="RefSeq" id="WP_151757880.1">
    <property type="nucleotide sequence ID" value="NZ_BKZW01000002.1"/>
</dbReference>
<dbReference type="PANTHER" id="PTHR43630">
    <property type="entry name" value="POLY-BETA-1,6-N-ACETYL-D-GLUCOSAMINE SYNTHASE"/>
    <property type="match status" value="1"/>
</dbReference>
<evidence type="ECO:0000256" key="2">
    <source>
        <dbReference type="ARBA" id="ARBA00022676"/>
    </source>
</evidence>
<dbReference type="Gene3D" id="3.90.550.10">
    <property type="entry name" value="Spore Coat Polysaccharide Biosynthesis Protein SpsA, Chain A"/>
    <property type="match status" value="1"/>
</dbReference>
<dbReference type="EMBL" id="BKZW01000002">
    <property type="protein sequence ID" value="GER90099.1"/>
    <property type="molecule type" value="Genomic_DNA"/>
</dbReference>
<dbReference type="AlphaFoldDB" id="A0A5J4KVG8"/>
<dbReference type="SUPFAM" id="SSF53448">
    <property type="entry name" value="Nucleotide-diphospho-sugar transferases"/>
    <property type="match status" value="1"/>
</dbReference>
<dbReference type="PANTHER" id="PTHR43630:SF1">
    <property type="entry name" value="POLY-BETA-1,6-N-ACETYL-D-GLUCOSAMINE SYNTHASE"/>
    <property type="match status" value="1"/>
</dbReference>
<evidence type="ECO:0000256" key="3">
    <source>
        <dbReference type="ARBA" id="ARBA00022679"/>
    </source>
</evidence>
<organism evidence="4 5">
    <name type="scientific">Dictyobacter vulcani</name>
    <dbReference type="NCBI Taxonomy" id="2607529"/>
    <lineage>
        <taxon>Bacteria</taxon>
        <taxon>Bacillati</taxon>
        <taxon>Chloroflexota</taxon>
        <taxon>Ktedonobacteria</taxon>
        <taxon>Ktedonobacterales</taxon>
        <taxon>Dictyobacteraceae</taxon>
        <taxon>Dictyobacter</taxon>
    </lineage>
</organism>
<gene>
    <name evidence="4" type="ORF">KDW_42610</name>
</gene>
<keyword evidence="5" id="KW-1185">Reference proteome</keyword>
<dbReference type="InterPro" id="IPR029044">
    <property type="entry name" value="Nucleotide-diphossugar_trans"/>
</dbReference>
<evidence type="ECO:0000313" key="4">
    <source>
        <dbReference type="EMBL" id="GER90099.1"/>
    </source>
</evidence>
<dbReference type="Pfam" id="PF13641">
    <property type="entry name" value="Glyco_tranf_2_3"/>
    <property type="match status" value="1"/>
</dbReference>
<evidence type="ECO:0000313" key="5">
    <source>
        <dbReference type="Proteomes" id="UP000326912"/>
    </source>
</evidence>
<dbReference type="GO" id="GO:0016757">
    <property type="term" value="F:glycosyltransferase activity"/>
    <property type="evidence" value="ECO:0007669"/>
    <property type="project" value="UniProtKB-KW"/>
</dbReference>
<evidence type="ECO:0000256" key="1">
    <source>
        <dbReference type="ARBA" id="ARBA00006739"/>
    </source>
</evidence>
<name>A0A5J4KVG8_9CHLR</name>
<comment type="similarity">
    <text evidence="1">Belongs to the glycosyltransferase 2 family.</text>
</comment>
<proteinExistence type="inferred from homology"/>
<reference evidence="4 5" key="1">
    <citation type="submission" date="2019-10" db="EMBL/GenBank/DDBJ databases">
        <title>Dictyobacter vulcani sp. nov., within the class Ktedonobacteria, isolated from soil of volcanic Mt. Zao.</title>
        <authorList>
            <person name="Zheng Y."/>
            <person name="Wang C.M."/>
            <person name="Sakai Y."/>
            <person name="Abe K."/>
            <person name="Yokota A."/>
            <person name="Yabe S."/>
        </authorList>
    </citation>
    <scope>NUCLEOTIDE SEQUENCE [LARGE SCALE GENOMIC DNA]</scope>
    <source>
        <strain evidence="4 5">W12</strain>
    </source>
</reference>
<dbReference type="Proteomes" id="UP000326912">
    <property type="component" value="Unassembled WGS sequence"/>
</dbReference>
<keyword evidence="2" id="KW-0328">Glycosyltransferase</keyword>
<protein>
    <recommendedName>
        <fullName evidence="6">Glycosyltransferase 2-like domain-containing protein</fullName>
    </recommendedName>
</protein>
<evidence type="ECO:0008006" key="6">
    <source>
        <dbReference type="Google" id="ProtNLM"/>
    </source>
</evidence>